<evidence type="ECO:0000313" key="1">
    <source>
        <dbReference type="EMBL" id="MCO1336744.1"/>
    </source>
</evidence>
<feature type="non-terminal residue" evidence="1">
    <location>
        <position position="145"/>
    </location>
</feature>
<accession>A0A9X2ES08</accession>
<proteinExistence type="predicted"/>
<reference evidence="1" key="1">
    <citation type="journal article" date="2022" name="Arch. Microbiol.">
        <title>Microbulbifer okhotskensis sp. nov., isolated from a deep bottom sediment of the Okhotsk Sea.</title>
        <authorList>
            <person name="Romanenko L."/>
            <person name="Kurilenko V."/>
            <person name="Otstavnykh N."/>
            <person name="Velansky P."/>
            <person name="Isaeva M."/>
            <person name="Mikhailov V."/>
        </authorList>
    </citation>
    <scope>NUCLEOTIDE SEQUENCE</scope>
    <source>
        <strain evidence="1">OS29</strain>
    </source>
</reference>
<dbReference type="AlphaFoldDB" id="A0A9X2ES08"/>
<organism evidence="1 2">
    <name type="scientific">Microbulbifer okhotskensis</name>
    <dbReference type="NCBI Taxonomy" id="2926617"/>
    <lineage>
        <taxon>Bacteria</taxon>
        <taxon>Pseudomonadati</taxon>
        <taxon>Pseudomonadota</taxon>
        <taxon>Gammaproteobacteria</taxon>
        <taxon>Cellvibrionales</taxon>
        <taxon>Microbulbiferaceae</taxon>
        <taxon>Microbulbifer</taxon>
    </lineage>
</organism>
<dbReference type="EMBL" id="JALBWM010000186">
    <property type="protein sequence ID" value="MCO1336744.1"/>
    <property type="molecule type" value="Genomic_DNA"/>
</dbReference>
<gene>
    <name evidence="1" type="ORF">MO867_20665</name>
</gene>
<dbReference type="Proteomes" id="UP001139028">
    <property type="component" value="Unassembled WGS sequence"/>
</dbReference>
<comment type="caution">
    <text evidence="1">The sequence shown here is derived from an EMBL/GenBank/DDBJ whole genome shotgun (WGS) entry which is preliminary data.</text>
</comment>
<name>A0A9X2ES08_9GAMM</name>
<keyword evidence="2" id="KW-1185">Reference proteome</keyword>
<dbReference type="RefSeq" id="WP_252472631.1">
    <property type="nucleotide sequence ID" value="NZ_JALBWM010000186.1"/>
</dbReference>
<sequence>MGGSSSKPRVIAYYFGLHMGISGSENDEMVEVQVGGLTAWQGSVTSSQEVYIDEPDLFGGKEREGGIQGTLDVMMGEADQPVNSKLQAMLGGLVPAFRRCCTLFYDGMISVSNPYPKPWTFRWRRALKGWDGDVWYADKAKILLD</sequence>
<protein>
    <submittedName>
        <fullName evidence="1">Uncharacterized protein</fullName>
    </submittedName>
</protein>
<evidence type="ECO:0000313" key="2">
    <source>
        <dbReference type="Proteomes" id="UP001139028"/>
    </source>
</evidence>